<evidence type="ECO:0000313" key="3">
    <source>
        <dbReference type="EMBL" id="ELY52339.1"/>
    </source>
</evidence>
<protein>
    <submittedName>
        <fullName evidence="3">GCN5-like N-acetyltransferase</fullName>
    </submittedName>
</protein>
<accession>L9WS73</accession>
<dbReference type="CDD" id="cd04301">
    <property type="entry name" value="NAT_SF"/>
    <property type="match status" value="1"/>
</dbReference>
<evidence type="ECO:0000313" key="4">
    <source>
        <dbReference type="Proteomes" id="UP000011531"/>
    </source>
</evidence>
<comment type="caution">
    <text evidence="3">The sequence shown here is derived from an EMBL/GenBank/DDBJ whole genome shotgun (WGS) entry which is preliminary data.</text>
</comment>
<keyword evidence="4" id="KW-1185">Reference proteome</keyword>
<organism evidence="3 4">
    <name type="scientific">Natronococcus jeotgali DSM 18795</name>
    <dbReference type="NCBI Taxonomy" id="1227498"/>
    <lineage>
        <taxon>Archaea</taxon>
        <taxon>Methanobacteriati</taxon>
        <taxon>Methanobacteriota</taxon>
        <taxon>Stenosarchaea group</taxon>
        <taxon>Halobacteria</taxon>
        <taxon>Halobacteriales</taxon>
        <taxon>Natrialbaceae</taxon>
        <taxon>Natronococcus</taxon>
    </lineage>
</organism>
<dbReference type="GO" id="GO:0008999">
    <property type="term" value="F:protein-N-terminal-alanine acetyltransferase activity"/>
    <property type="evidence" value="ECO:0007669"/>
    <property type="project" value="TreeGrafter"/>
</dbReference>
<dbReference type="EMBL" id="AOIA01000158">
    <property type="protein sequence ID" value="ELY52339.1"/>
    <property type="molecule type" value="Genomic_DNA"/>
</dbReference>
<dbReference type="PANTHER" id="PTHR43617">
    <property type="entry name" value="L-AMINO ACID N-ACETYLTRANSFERASE"/>
    <property type="match status" value="1"/>
</dbReference>
<proteinExistence type="predicted"/>
<feature type="domain" description="N-acetyltransferase" evidence="2">
    <location>
        <begin position="26"/>
        <end position="168"/>
    </location>
</feature>
<gene>
    <name evidence="3" type="ORF">C492_19444</name>
</gene>
<dbReference type="RefSeq" id="WP_008426530.1">
    <property type="nucleotide sequence ID" value="NZ_AOIA01000158.1"/>
</dbReference>
<keyword evidence="3" id="KW-0808">Transferase</keyword>
<dbReference type="Pfam" id="PF00583">
    <property type="entry name" value="Acetyltransf_1"/>
    <property type="match status" value="1"/>
</dbReference>
<dbReference type="PROSITE" id="PS51186">
    <property type="entry name" value="GNAT"/>
    <property type="match status" value="1"/>
</dbReference>
<name>L9WS73_9EURY</name>
<dbReference type="InterPro" id="IPR000182">
    <property type="entry name" value="GNAT_dom"/>
</dbReference>
<dbReference type="Proteomes" id="UP000011531">
    <property type="component" value="Unassembled WGS sequence"/>
</dbReference>
<dbReference type="InterPro" id="IPR050276">
    <property type="entry name" value="MshD_Acetyltransferase"/>
</dbReference>
<reference evidence="3 4" key="1">
    <citation type="journal article" date="2014" name="PLoS Genet.">
        <title>Phylogenetically driven sequencing of extremely halophilic archaea reveals strategies for static and dynamic osmo-response.</title>
        <authorList>
            <person name="Becker E.A."/>
            <person name="Seitzer P.M."/>
            <person name="Tritt A."/>
            <person name="Larsen D."/>
            <person name="Krusor M."/>
            <person name="Yao A.I."/>
            <person name="Wu D."/>
            <person name="Madern D."/>
            <person name="Eisen J.A."/>
            <person name="Darling A.E."/>
            <person name="Facciotti M.T."/>
        </authorList>
    </citation>
    <scope>NUCLEOTIDE SEQUENCE [LARGE SCALE GENOMIC DNA]</scope>
    <source>
        <strain evidence="3 4">DSM 18795</strain>
    </source>
</reference>
<dbReference type="AlphaFoldDB" id="L9WS73"/>
<dbReference type="SUPFAM" id="SSF55729">
    <property type="entry name" value="Acyl-CoA N-acyltransferases (Nat)"/>
    <property type="match status" value="1"/>
</dbReference>
<dbReference type="OrthoDB" id="339006at2157"/>
<dbReference type="Gene3D" id="3.40.630.30">
    <property type="match status" value="1"/>
</dbReference>
<dbReference type="PATRIC" id="fig|1227498.3.peg.3833"/>
<evidence type="ECO:0000259" key="2">
    <source>
        <dbReference type="PROSITE" id="PS51186"/>
    </source>
</evidence>
<dbReference type="InterPro" id="IPR016181">
    <property type="entry name" value="Acyl_CoA_acyltransferase"/>
</dbReference>
<dbReference type="STRING" id="1227498.C492_19444"/>
<dbReference type="PANTHER" id="PTHR43617:SF20">
    <property type="entry name" value="N-ALPHA-ACETYLTRANSFERASE RIMI"/>
    <property type="match status" value="1"/>
</dbReference>
<feature type="region of interest" description="Disordered" evidence="1">
    <location>
        <begin position="1"/>
        <end position="33"/>
    </location>
</feature>
<sequence length="168" mass="18790">MTPPPDQRPRFPRPPTTADDDEGRTVTVEPYDGGIEPLVEMYGHFDEESRSQGLPPRTDSRTREWLEDLLEKGQNTVARHGEDVVGHAVLVPSGELYELAIFVRPEYQAAGIGTQLIRGLLGQGQERGVEHVWLTVSRSNRIAMNLYRSAGFETTASGRGEHEMELHL</sequence>
<evidence type="ECO:0000256" key="1">
    <source>
        <dbReference type="SAM" id="MobiDB-lite"/>
    </source>
</evidence>